<dbReference type="EMBL" id="JAUDFV010000146">
    <property type="protein sequence ID" value="KAL2720692.1"/>
    <property type="molecule type" value="Genomic_DNA"/>
</dbReference>
<evidence type="ECO:0000313" key="2">
    <source>
        <dbReference type="Proteomes" id="UP001607302"/>
    </source>
</evidence>
<keyword evidence="2" id="KW-1185">Reference proteome</keyword>
<reference evidence="1 2" key="1">
    <citation type="journal article" date="2024" name="Ann. Entomol. Soc. Am.">
        <title>Genomic analyses of the southern and eastern yellowjacket wasps (Hymenoptera: Vespidae) reveal evolutionary signatures of social life.</title>
        <authorList>
            <person name="Catto M.A."/>
            <person name="Caine P.B."/>
            <person name="Orr S.E."/>
            <person name="Hunt B.G."/>
            <person name="Goodisman M.A.D."/>
        </authorList>
    </citation>
    <scope>NUCLEOTIDE SEQUENCE [LARGE SCALE GENOMIC DNA]</scope>
    <source>
        <strain evidence="1">233</strain>
        <tissue evidence="1">Head and thorax</tissue>
    </source>
</reference>
<comment type="caution">
    <text evidence="1">The sequence shown here is derived from an EMBL/GenBank/DDBJ whole genome shotgun (WGS) entry which is preliminary data.</text>
</comment>
<sequence length="59" mass="7197">MLHLLLYIRAYAGRTKSWIKRLFCPRCNIKRYIDKFISVIANQTDEDYHHDFYDDMLAN</sequence>
<proteinExistence type="predicted"/>
<protein>
    <submittedName>
        <fullName evidence="1">Uncharacterized protein</fullName>
    </submittedName>
</protein>
<dbReference type="AlphaFoldDB" id="A0ABD2AJ87"/>
<name>A0ABD2AJ87_VESSQ</name>
<accession>A0ABD2AJ87</accession>
<evidence type="ECO:0000313" key="1">
    <source>
        <dbReference type="EMBL" id="KAL2720692.1"/>
    </source>
</evidence>
<dbReference type="Proteomes" id="UP001607302">
    <property type="component" value="Unassembled WGS sequence"/>
</dbReference>
<gene>
    <name evidence="1" type="ORF">V1478_010268</name>
</gene>
<organism evidence="1 2">
    <name type="scientific">Vespula squamosa</name>
    <name type="common">Southern yellow jacket</name>
    <name type="synonym">Wasp</name>
    <dbReference type="NCBI Taxonomy" id="30214"/>
    <lineage>
        <taxon>Eukaryota</taxon>
        <taxon>Metazoa</taxon>
        <taxon>Ecdysozoa</taxon>
        <taxon>Arthropoda</taxon>
        <taxon>Hexapoda</taxon>
        <taxon>Insecta</taxon>
        <taxon>Pterygota</taxon>
        <taxon>Neoptera</taxon>
        <taxon>Endopterygota</taxon>
        <taxon>Hymenoptera</taxon>
        <taxon>Apocrita</taxon>
        <taxon>Aculeata</taxon>
        <taxon>Vespoidea</taxon>
        <taxon>Vespidae</taxon>
        <taxon>Vespinae</taxon>
        <taxon>Vespula</taxon>
    </lineage>
</organism>